<protein>
    <recommendedName>
        <fullName evidence="1">RNA polymerase sigma-70 ECF-like HTH domain-containing protein</fullName>
    </recommendedName>
</protein>
<sequence length="203" mass="22685">MSLVPEGSITIWLEQLKGGDPSAVEPLWNRYFTKLVTLARNQLRSAPRAAADEEDVALSAFDSFCHRVAENRFPRLEDRDDLWQVLFVITTRKATGLVRREMRQKRGCGRVVHASAAGSPTQAYDALNSAVAPEPSPEFTAAIAEECELLLSLLGEGELRKVAICKMESYTNVEIAKKLGRSVATVERKLATIREIWERSINR</sequence>
<dbReference type="KEGG" id="gms:SOIL9_43700"/>
<organism evidence="2 3">
    <name type="scientific">Gemmata massiliana</name>
    <dbReference type="NCBI Taxonomy" id="1210884"/>
    <lineage>
        <taxon>Bacteria</taxon>
        <taxon>Pseudomonadati</taxon>
        <taxon>Planctomycetota</taxon>
        <taxon>Planctomycetia</taxon>
        <taxon>Gemmatales</taxon>
        <taxon>Gemmataceae</taxon>
        <taxon>Gemmata</taxon>
    </lineage>
</organism>
<dbReference type="Gene3D" id="1.10.1740.10">
    <property type="match status" value="1"/>
</dbReference>
<dbReference type="InterPro" id="IPR013325">
    <property type="entry name" value="RNA_pol_sigma_r2"/>
</dbReference>
<dbReference type="GO" id="GO:0003700">
    <property type="term" value="F:DNA-binding transcription factor activity"/>
    <property type="evidence" value="ECO:0007669"/>
    <property type="project" value="InterPro"/>
</dbReference>
<feature type="domain" description="RNA polymerase sigma-70 ECF-like HTH" evidence="1">
    <location>
        <begin position="8"/>
        <end position="201"/>
    </location>
</feature>
<proteinExistence type="predicted"/>
<dbReference type="EMBL" id="LR593886">
    <property type="protein sequence ID" value="VTR93344.1"/>
    <property type="molecule type" value="Genomic_DNA"/>
</dbReference>
<keyword evidence="3" id="KW-1185">Reference proteome</keyword>
<dbReference type="AlphaFoldDB" id="A0A6P2CZW3"/>
<evidence type="ECO:0000313" key="3">
    <source>
        <dbReference type="Proteomes" id="UP000464178"/>
    </source>
</evidence>
<evidence type="ECO:0000313" key="2">
    <source>
        <dbReference type="EMBL" id="VTR93344.1"/>
    </source>
</evidence>
<gene>
    <name evidence="2" type="ORF">SOIL9_43700</name>
</gene>
<dbReference type="SUPFAM" id="SSF88946">
    <property type="entry name" value="Sigma2 domain of RNA polymerase sigma factors"/>
    <property type="match status" value="1"/>
</dbReference>
<dbReference type="Proteomes" id="UP000464178">
    <property type="component" value="Chromosome"/>
</dbReference>
<evidence type="ECO:0000259" key="1">
    <source>
        <dbReference type="Pfam" id="PF07638"/>
    </source>
</evidence>
<dbReference type="RefSeq" id="WP_162668084.1">
    <property type="nucleotide sequence ID" value="NZ_LR593886.1"/>
</dbReference>
<dbReference type="Pfam" id="PF07638">
    <property type="entry name" value="Sigma70_ECF"/>
    <property type="match status" value="1"/>
</dbReference>
<reference evidence="2 3" key="1">
    <citation type="submission" date="2019-05" db="EMBL/GenBank/DDBJ databases">
        <authorList>
            <consortium name="Science for Life Laboratories"/>
        </authorList>
    </citation>
    <scope>NUCLEOTIDE SEQUENCE [LARGE SCALE GENOMIC DNA]</scope>
    <source>
        <strain evidence="2">Soil9</strain>
    </source>
</reference>
<dbReference type="InterPro" id="IPR053812">
    <property type="entry name" value="HTH_Sigma70_ECF-like"/>
</dbReference>
<accession>A0A6P2CZW3</accession>
<name>A0A6P2CZW3_9BACT</name>
<dbReference type="GO" id="GO:0006352">
    <property type="term" value="P:DNA-templated transcription initiation"/>
    <property type="evidence" value="ECO:0007669"/>
    <property type="project" value="InterPro"/>
</dbReference>